<dbReference type="RefSeq" id="WP_062590624.1">
    <property type="nucleotide sequence ID" value="NZ_LQZQ01000005.1"/>
</dbReference>
<evidence type="ECO:0000313" key="3">
    <source>
        <dbReference type="Proteomes" id="UP000075583"/>
    </source>
</evidence>
<proteinExistence type="predicted"/>
<protein>
    <submittedName>
        <fullName evidence="2">Proline hydroxylase</fullName>
    </submittedName>
</protein>
<dbReference type="EMBL" id="LQZQ01000005">
    <property type="protein sequence ID" value="KYG80158.1"/>
    <property type="molecule type" value="Genomic_DNA"/>
</dbReference>
<evidence type="ECO:0000313" key="2">
    <source>
        <dbReference type="EMBL" id="KYG80158.1"/>
    </source>
</evidence>
<dbReference type="Gene3D" id="2.60.120.620">
    <property type="entry name" value="q2cbj1_9rhob like domain"/>
    <property type="match status" value="1"/>
</dbReference>
<feature type="domain" description="Prolyl 4-hydroxylase alpha subunit Fe(2+) 2OG dioxygenase" evidence="1">
    <location>
        <begin position="130"/>
        <end position="227"/>
    </location>
</feature>
<name>A0A150XN35_ROSEK</name>
<keyword evidence="3" id="KW-1185">Reference proteome</keyword>
<accession>A0A150XN35</accession>
<evidence type="ECO:0000259" key="1">
    <source>
        <dbReference type="Pfam" id="PF13640"/>
    </source>
</evidence>
<dbReference type="Pfam" id="PF13640">
    <property type="entry name" value="2OG-FeII_Oxy_3"/>
    <property type="match status" value="1"/>
</dbReference>
<dbReference type="AlphaFoldDB" id="A0A150XN35"/>
<dbReference type="STRING" id="279360.MB14_16585"/>
<gene>
    <name evidence="2" type="ORF">MB14_16585</name>
</gene>
<dbReference type="InterPro" id="IPR044862">
    <property type="entry name" value="Pro_4_hyd_alph_FE2OG_OXY"/>
</dbReference>
<organism evidence="2 3">
    <name type="scientific">Roseivirga ehrenbergii (strain DSM 102268 / JCM 13514 / KCTC 12282 / NCIMB 14502 / KMM 6017)</name>
    <dbReference type="NCBI Taxonomy" id="279360"/>
    <lineage>
        <taxon>Bacteria</taxon>
        <taxon>Pseudomonadati</taxon>
        <taxon>Bacteroidota</taxon>
        <taxon>Cytophagia</taxon>
        <taxon>Cytophagales</taxon>
        <taxon>Roseivirgaceae</taxon>
        <taxon>Roseivirga</taxon>
    </lineage>
</organism>
<dbReference type="OrthoDB" id="9783171at2"/>
<dbReference type="Proteomes" id="UP000075583">
    <property type="component" value="Unassembled WGS sequence"/>
</dbReference>
<reference evidence="2" key="1">
    <citation type="submission" date="2016-01" db="EMBL/GenBank/DDBJ databases">
        <title>Genome sequencing of Roseivirga ehrenbergii KMM 6017.</title>
        <authorList>
            <person name="Selvaratnam C."/>
            <person name="Thevarajoo S."/>
            <person name="Goh K.M."/>
            <person name="Ee R."/>
            <person name="Chan K.-G."/>
            <person name="Chong C.S."/>
        </authorList>
    </citation>
    <scope>NUCLEOTIDE SEQUENCE [LARGE SCALE GENOMIC DNA]</scope>
    <source>
        <strain evidence="2">KMM 6017</strain>
    </source>
</reference>
<comment type="caution">
    <text evidence="2">The sequence shown here is derived from an EMBL/GenBank/DDBJ whole genome shotgun (WGS) entry which is preliminary data.</text>
</comment>
<sequence length="290" mass="33345">MKNLNEVEIQKADIKGFDINRLTKKLGADSSVFRRNTPFPYIVLDSFLNGEIANEALSQFPKVGKQEWISYLHYNEKKFGLNKYEQLPSTIKKLIDELNSPSFLEYLTSLSGIENLIADPSLEGGGLHLSERGGFLNIHADFTVHPHRKTWERRLNLLIYLNTDWEESYNGKLELWDNKMTECKASLAPTFNRAVIFATNSDSYHGFPDPIQCPEGMTRKSIALYYYTAANKEISVRSTNYKARPGDGIKKVFIYGDKQLINLYTLIKRTFGLNDDFASKILRLINRKRK</sequence>